<dbReference type="OMA" id="KWLKADP"/>
<dbReference type="InterPro" id="IPR001660">
    <property type="entry name" value="SAM"/>
</dbReference>
<proteinExistence type="predicted"/>
<evidence type="ECO:0000256" key="3">
    <source>
        <dbReference type="SAM" id="Coils"/>
    </source>
</evidence>
<evidence type="ECO:0000256" key="2">
    <source>
        <dbReference type="ARBA" id="ARBA00023054"/>
    </source>
</evidence>
<dbReference type="InterPro" id="IPR029515">
    <property type="entry name" value="Liprin"/>
</dbReference>
<accession>A0A6J1MFD7</accession>
<evidence type="ECO:0000256" key="4">
    <source>
        <dbReference type="SAM" id="MobiDB-lite"/>
    </source>
</evidence>
<dbReference type="AlphaFoldDB" id="A0A6J1MFD7"/>
<dbReference type="CDD" id="cd09569">
    <property type="entry name" value="SAM_liprin-beta1_2_repeat3"/>
    <property type="match status" value="1"/>
</dbReference>
<dbReference type="CDD" id="cd09566">
    <property type="entry name" value="SAM_liprin-beta1_2_repeat2"/>
    <property type="match status" value="1"/>
</dbReference>
<dbReference type="RefSeq" id="XP_023178092.2">
    <property type="nucleotide sequence ID" value="XM_023322324.2"/>
</dbReference>
<evidence type="ECO:0000313" key="6">
    <source>
        <dbReference type="Proteomes" id="UP000504633"/>
    </source>
</evidence>
<dbReference type="FunFam" id="1.10.150.50:FF:000007">
    <property type="entry name" value="Liprin-beta-1 isoform 1"/>
    <property type="match status" value="1"/>
</dbReference>
<keyword evidence="2 3" id="KW-0175">Coiled coil</keyword>
<evidence type="ECO:0000256" key="1">
    <source>
        <dbReference type="ARBA" id="ARBA00022737"/>
    </source>
</evidence>
<reference evidence="7" key="1">
    <citation type="submission" date="2025-08" db="UniProtKB">
        <authorList>
            <consortium name="RefSeq"/>
        </authorList>
    </citation>
    <scope>IDENTIFICATION</scope>
    <source>
        <strain evidence="7">15085-1641.00</strain>
        <tissue evidence="7">Whole body</tissue>
    </source>
</reference>
<dbReference type="PROSITE" id="PS50105">
    <property type="entry name" value="SAM_DOMAIN"/>
    <property type="match status" value="2"/>
</dbReference>
<dbReference type="OrthoDB" id="6516566at2759"/>
<evidence type="ECO:0000313" key="7">
    <source>
        <dbReference type="RefSeq" id="XP_023178092.2"/>
    </source>
</evidence>
<dbReference type="SUPFAM" id="SSF47769">
    <property type="entry name" value="SAM/Pointed domain"/>
    <property type="match status" value="3"/>
</dbReference>
<dbReference type="CTD" id="39524"/>
<feature type="domain" description="SAM" evidence="5">
    <location>
        <begin position="388"/>
        <end position="454"/>
    </location>
</feature>
<dbReference type="PANTHER" id="PTHR12587">
    <property type="entry name" value="LAR INTERACTING PROTEIN LIP -RELATED PROTEIN"/>
    <property type="match status" value="1"/>
</dbReference>
<feature type="compositionally biased region" description="Low complexity" evidence="4">
    <location>
        <begin position="254"/>
        <end position="268"/>
    </location>
</feature>
<keyword evidence="6" id="KW-1185">Reference proteome</keyword>
<dbReference type="InterPro" id="IPR037618">
    <property type="entry name" value="LIPB1/2_SAM_2nd"/>
</dbReference>
<dbReference type="GO" id="GO:0048786">
    <property type="term" value="C:presynaptic active zone"/>
    <property type="evidence" value="ECO:0007669"/>
    <property type="project" value="TreeGrafter"/>
</dbReference>
<dbReference type="KEGG" id="dhe:111604295"/>
<name>A0A6J1MFD7_DROHY</name>
<sequence length="709" mass="79166">MTTATEASKMLEAALQQMDGIISNSATAAVSSQSQTQPGTATTASLTSFCERNLISATNVLSTAKTLALALQQVGLAAPAPDPVTAAIISDWLETHIPRQDSDERMRRLQRDKEGLALQYQMLAERVSEQADRIIELEGLLTEKSQQLCSKEEQLQRQVISQSALETQQLELMTALSELKLHRTALECENELNATNSSVPYGSMGNLNQKTTPDGRLAPKTPPSALRHQIKPQFHSLPRSHGGATKQVQRPQSNTNNNNNHTLDVNANSSGKQRNVAFASNEQILIDDNLLNDGASPTEDAMSMYSSFRSQTQCTPSPKLHERSVRGLRSILGKLRRSNSSNCELTALEQAEPDEFRRGGSRATAGGRIEWSGQTPMFTDAEKHYSSWNAQEVCNWLSHMGLGCYQDNCRKWLKADPTVCFFTASPIDIERELHLKSVLHRKKIMLAIDDITKRELDELTIKAAKLDVGWVLRWLDDIGLPQYKDYFLQAKVDGRMLHRLTLEDLFQLHVNSCLHIASVRCGILCMRRLRWDAEGLIRRSTKVTEPNDETISADKESVDLWTAHRVMEWLKTIDLSEYAPNLRGAGVHGALMLYEERFNADLLADLLSIPPSKSLLRRHLAMHFKELVGRSIIHCKRDAEAAPGYLPLTITAKLKPPKRSQFTLKRRKSAKGQTEVDWTDLVCPMNMTVPALSFNADAIKDHDGSLSSN</sequence>
<feature type="coiled-coil region" evidence="3">
    <location>
        <begin position="99"/>
        <end position="126"/>
    </location>
</feature>
<dbReference type="InterPro" id="IPR058914">
    <property type="entry name" value="LIPB1/2_CC"/>
</dbReference>
<gene>
    <name evidence="7" type="primary">LOC111604295</name>
</gene>
<dbReference type="InterPro" id="IPR013761">
    <property type="entry name" value="SAM/pointed_sf"/>
</dbReference>
<dbReference type="Pfam" id="PF00536">
    <property type="entry name" value="SAM_1"/>
    <property type="match status" value="2"/>
</dbReference>
<dbReference type="GeneID" id="111604295"/>
<feature type="compositionally biased region" description="Polar residues" evidence="4">
    <location>
        <begin position="195"/>
        <end position="212"/>
    </location>
</feature>
<dbReference type="PANTHER" id="PTHR12587:SF14">
    <property type="entry name" value="AT31531P"/>
    <property type="match status" value="1"/>
</dbReference>
<dbReference type="Proteomes" id="UP000504633">
    <property type="component" value="Unplaced"/>
</dbReference>
<organism evidence="6 7">
    <name type="scientific">Drosophila hydei</name>
    <name type="common">Fruit fly</name>
    <dbReference type="NCBI Taxonomy" id="7224"/>
    <lineage>
        <taxon>Eukaryota</taxon>
        <taxon>Metazoa</taxon>
        <taxon>Ecdysozoa</taxon>
        <taxon>Arthropoda</taxon>
        <taxon>Hexapoda</taxon>
        <taxon>Insecta</taxon>
        <taxon>Pterygota</taxon>
        <taxon>Neoptera</taxon>
        <taxon>Endopterygota</taxon>
        <taxon>Diptera</taxon>
        <taxon>Brachycera</taxon>
        <taxon>Muscomorpha</taxon>
        <taxon>Ephydroidea</taxon>
        <taxon>Drosophilidae</taxon>
        <taxon>Drosophila</taxon>
    </lineage>
</organism>
<protein>
    <submittedName>
        <fullName evidence="7">Liprin-beta-2</fullName>
    </submittedName>
</protein>
<dbReference type="GO" id="GO:0007528">
    <property type="term" value="P:neuromuscular junction development"/>
    <property type="evidence" value="ECO:0007669"/>
    <property type="project" value="TreeGrafter"/>
</dbReference>
<evidence type="ECO:0000259" key="5">
    <source>
        <dbReference type="PROSITE" id="PS50105"/>
    </source>
</evidence>
<feature type="domain" description="SAM" evidence="5">
    <location>
        <begin position="471"/>
        <end position="529"/>
    </location>
</feature>
<dbReference type="InterPro" id="IPR037619">
    <property type="entry name" value="LIPB1/2_SAM_3rd"/>
</dbReference>
<feature type="region of interest" description="Disordered" evidence="4">
    <location>
        <begin position="195"/>
        <end position="268"/>
    </location>
</feature>
<dbReference type="Pfam" id="PF07647">
    <property type="entry name" value="SAM_2"/>
    <property type="match status" value="1"/>
</dbReference>
<dbReference type="Gene3D" id="1.10.150.50">
    <property type="entry name" value="Transcription Factor, Ets-1"/>
    <property type="match status" value="3"/>
</dbReference>
<dbReference type="Pfam" id="PF26022">
    <property type="entry name" value="CC_Liprin_beta"/>
    <property type="match status" value="1"/>
</dbReference>
<dbReference type="SMART" id="SM00454">
    <property type="entry name" value="SAM"/>
    <property type="match status" value="3"/>
</dbReference>
<keyword evidence="1" id="KW-0677">Repeat</keyword>